<evidence type="ECO:0000256" key="1">
    <source>
        <dbReference type="SAM" id="MobiDB-lite"/>
    </source>
</evidence>
<sequence length="285" mass="30998">MPVQRSINVPAKSAQCDNVKASQRERYFLSAQGLHGEPPQTSSAPFEDSKPPHLLCATRAGTLNDPAGNGTGLTQREHRTPLRDKQHKWRTLYAISILQHGLDVCATAQLWLGPSPGKMDRGLAIPVVPQTQNQAELGRPAFRTSLRAKPGEKRPPLISALGTPEHTRLSRSRFFYKNKRKSSFAAQERRCLIRPSAARPAPCRSTAHDTAIAVPFCHMIRLGGAPHLYKPTAIITRQCTFIYAKTIAGNDWLIIVATSCVMGCQLTGGLVAQIRGLAGVGNGSL</sequence>
<gene>
    <name evidence="2" type="ORF">SKAU_G00247480</name>
</gene>
<dbReference type="AlphaFoldDB" id="A0A9Q1F275"/>
<evidence type="ECO:0000313" key="3">
    <source>
        <dbReference type="Proteomes" id="UP001152622"/>
    </source>
</evidence>
<keyword evidence="3" id="KW-1185">Reference proteome</keyword>
<evidence type="ECO:0000313" key="2">
    <source>
        <dbReference type="EMBL" id="KAJ8349618.1"/>
    </source>
</evidence>
<comment type="caution">
    <text evidence="2">The sequence shown here is derived from an EMBL/GenBank/DDBJ whole genome shotgun (WGS) entry which is preliminary data.</text>
</comment>
<accession>A0A9Q1F275</accession>
<reference evidence="2" key="1">
    <citation type="journal article" date="2023" name="Science">
        <title>Genome structures resolve the early diversification of teleost fishes.</title>
        <authorList>
            <person name="Parey E."/>
            <person name="Louis A."/>
            <person name="Montfort J."/>
            <person name="Bouchez O."/>
            <person name="Roques C."/>
            <person name="Iampietro C."/>
            <person name="Lluch J."/>
            <person name="Castinel A."/>
            <person name="Donnadieu C."/>
            <person name="Desvignes T."/>
            <person name="Floi Bucao C."/>
            <person name="Jouanno E."/>
            <person name="Wen M."/>
            <person name="Mejri S."/>
            <person name="Dirks R."/>
            <person name="Jansen H."/>
            <person name="Henkel C."/>
            <person name="Chen W.J."/>
            <person name="Zahm M."/>
            <person name="Cabau C."/>
            <person name="Klopp C."/>
            <person name="Thompson A.W."/>
            <person name="Robinson-Rechavi M."/>
            <person name="Braasch I."/>
            <person name="Lecointre G."/>
            <person name="Bobe J."/>
            <person name="Postlethwait J.H."/>
            <person name="Berthelot C."/>
            <person name="Roest Crollius H."/>
            <person name="Guiguen Y."/>
        </authorList>
    </citation>
    <scope>NUCLEOTIDE SEQUENCE</scope>
    <source>
        <strain evidence="2">WJC10195</strain>
    </source>
</reference>
<feature type="region of interest" description="Disordered" evidence="1">
    <location>
        <begin position="62"/>
        <end position="83"/>
    </location>
</feature>
<dbReference type="EMBL" id="JAINUF010000009">
    <property type="protein sequence ID" value="KAJ8349618.1"/>
    <property type="molecule type" value="Genomic_DNA"/>
</dbReference>
<name>A0A9Q1F275_SYNKA</name>
<organism evidence="2 3">
    <name type="scientific">Synaphobranchus kaupii</name>
    <name type="common">Kaup's arrowtooth eel</name>
    <dbReference type="NCBI Taxonomy" id="118154"/>
    <lineage>
        <taxon>Eukaryota</taxon>
        <taxon>Metazoa</taxon>
        <taxon>Chordata</taxon>
        <taxon>Craniata</taxon>
        <taxon>Vertebrata</taxon>
        <taxon>Euteleostomi</taxon>
        <taxon>Actinopterygii</taxon>
        <taxon>Neopterygii</taxon>
        <taxon>Teleostei</taxon>
        <taxon>Anguilliformes</taxon>
        <taxon>Synaphobranchidae</taxon>
        <taxon>Synaphobranchus</taxon>
    </lineage>
</organism>
<protein>
    <submittedName>
        <fullName evidence="2">Uncharacterized protein</fullName>
    </submittedName>
</protein>
<proteinExistence type="predicted"/>
<dbReference type="Proteomes" id="UP001152622">
    <property type="component" value="Chromosome 9"/>
</dbReference>